<evidence type="ECO:0000256" key="1">
    <source>
        <dbReference type="ARBA" id="ARBA00022722"/>
    </source>
</evidence>
<dbReference type="InterPro" id="IPR047201">
    <property type="entry name" value="ERI-1_3'hExo-like"/>
</dbReference>
<keyword evidence="1" id="KW-0540">Nuclease</keyword>
<evidence type="ECO:0000256" key="2">
    <source>
        <dbReference type="ARBA" id="ARBA00022801"/>
    </source>
</evidence>
<evidence type="ECO:0000256" key="3">
    <source>
        <dbReference type="ARBA" id="ARBA00022839"/>
    </source>
</evidence>
<keyword evidence="2" id="KW-0378">Hydrolase</keyword>
<evidence type="ECO:0000259" key="4">
    <source>
        <dbReference type="Pfam" id="PF00929"/>
    </source>
</evidence>
<evidence type="ECO:0000313" key="6">
    <source>
        <dbReference type="Proteomes" id="UP000283509"/>
    </source>
</evidence>
<dbReference type="AlphaFoldDB" id="A0A423SSJ1"/>
<dbReference type="SUPFAM" id="SSF53098">
    <property type="entry name" value="Ribonuclease H-like"/>
    <property type="match status" value="1"/>
</dbReference>
<dbReference type="InterPro" id="IPR051274">
    <property type="entry name" value="3-5_Exoribonuclease"/>
</dbReference>
<dbReference type="Proteomes" id="UP000283509">
    <property type="component" value="Unassembled WGS sequence"/>
</dbReference>
<dbReference type="EMBL" id="QCYY01002837">
    <property type="protein sequence ID" value="ROT67173.1"/>
    <property type="molecule type" value="Genomic_DNA"/>
</dbReference>
<dbReference type="Pfam" id="PF00929">
    <property type="entry name" value="RNase_T"/>
    <property type="match status" value="1"/>
</dbReference>
<dbReference type="PANTHER" id="PTHR23044:SF61">
    <property type="entry name" value="3'-5' EXORIBONUCLEASE 1-RELATED"/>
    <property type="match status" value="1"/>
</dbReference>
<keyword evidence="3" id="KW-0269">Exonuclease</keyword>
<comment type="caution">
    <text evidence="5">The sequence shown here is derived from an EMBL/GenBank/DDBJ whole genome shotgun (WGS) entry which is preliminary data.</text>
</comment>
<name>A0A423SSJ1_PENVA</name>
<dbReference type="GO" id="GO:0003676">
    <property type="term" value="F:nucleic acid binding"/>
    <property type="evidence" value="ECO:0007669"/>
    <property type="project" value="InterPro"/>
</dbReference>
<dbReference type="InterPro" id="IPR036397">
    <property type="entry name" value="RNaseH_sf"/>
</dbReference>
<accession>A0A423SSJ1</accession>
<gene>
    <name evidence="5" type="ORF">C7M84_014759</name>
</gene>
<dbReference type="InterPro" id="IPR013520">
    <property type="entry name" value="Ribonucl_H"/>
</dbReference>
<evidence type="ECO:0000313" key="5">
    <source>
        <dbReference type="EMBL" id="ROT67173.1"/>
    </source>
</evidence>
<dbReference type="STRING" id="6689.A0A423SSJ1"/>
<feature type="domain" description="Exonuclease" evidence="4">
    <location>
        <begin position="12"/>
        <end position="128"/>
    </location>
</feature>
<dbReference type="InterPro" id="IPR012337">
    <property type="entry name" value="RNaseH-like_sf"/>
</dbReference>
<dbReference type="OrthoDB" id="448399at2759"/>
<dbReference type="GO" id="GO:0000175">
    <property type="term" value="F:3'-5'-RNA exonuclease activity"/>
    <property type="evidence" value="ECO:0007669"/>
    <property type="project" value="InterPro"/>
</dbReference>
<keyword evidence="6" id="KW-1185">Reference proteome</keyword>
<reference evidence="5 6" key="2">
    <citation type="submission" date="2019-01" db="EMBL/GenBank/DDBJ databases">
        <title>The decoding of complex shrimp genome reveals the adaptation for benthos swimmer, frequently molting mechanism and breeding impact on genome.</title>
        <authorList>
            <person name="Sun Y."/>
            <person name="Gao Y."/>
            <person name="Yu Y."/>
        </authorList>
    </citation>
    <scope>NUCLEOTIDE SEQUENCE [LARGE SCALE GENOMIC DNA]</scope>
    <source>
        <tissue evidence="5">Muscle</tissue>
    </source>
</reference>
<dbReference type="Gene3D" id="3.30.420.10">
    <property type="entry name" value="Ribonuclease H-like superfamily/Ribonuclease H"/>
    <property type="match status" value="1"/>
</dbReference>
<dbReference type="PANTHER" id="PTHR23044">
    <property type="entry name" value="3'-5' EXONUCLEASE ERI1-RELATED"/>
    <property type="match status" value="1"/>
</dbReference>
<reference evidence="5 6" key="1">
    <citation type="submission" date="2018-04" db="EMBL/GenBank/DDBJ databases">
        <authorList>
            <person name="Zhang X."/>
            <person name="Yuan J."/>
            <person name="Li F."/>
            <person name="Xiang J."/>
        </authorList>
    </citation>
    <scope>NUCLEOTIDE SEQUENCE [LARGE SCALE GENOMIC DNA]</scope>
    <source>
        <tissue evidence="5">Muscle</tissue>
    </source>
</reference>
<proteinExistence type="predicted"/>
<organism evidence="5 6">
    <name type="scientific">Penaeus vannamei</name>
    <name type="common">Whiteleg shrimp</name>
    <name type="synonym">Litopenaeus vannamei</name>
    <dbReference type="NCBI Taxonomy" id="6689"/>
    <lineage>
        <taxon>Eukaryota</taxon>
        <taxon>Metazoa</taxon>
        <taxon>Ecdysozoa</taxon>
        <taxon>Arthropoda</taxon>
        <taxon>Crustacea</taxon>
        <taxon>Multicrustacea</taxon>
        <taxon>Malacostraca</taxon>
        <taxon>Eumalacostraca</taxon>
        <taxon>Eucarida</taxon>
        <taxon>Decapoda</taxon>
        <taxon>Dendrobranchiata</taxon>
        <taxon>Penaeoidea</taxon>
        <taxon>Penaeidae</taxon>
        <taxon>Penaeus</taxon>
    </lineage>
</organism>
<dbReference type="CDD" id="cd06133">
    <property type="entry name" value="ERI-1_3'hExo_like"/>
    <property type="match status" value="1"/>
</dbReference>
<sequence>MRRLERQQGGEGRQEIIEFPVLKINASSYEIESTFHEFIKPVHHPTLTDFCTRLTTISQAEVDNGKSFHTVMHLFDTWIKKEVGLDKKFLFITCGDWDLKTMLPSQCKIENIQVPHYCDMWHNIKKMIVKTLPTSCEHWQTEVANFSQPIIMNRPAAVLNVKIDFYIRDC</sequence>
<protein>
    <submittedName>
        <fullName evidence="5">Putative ERI1 exoribonuclease 3 isoform X7</fullName>
    </submittedName>
</protein>